<name>A0ABN2FMX4_9ACTN</name>
<proteinExistence type="predicted"/>
<feature type="compositionally biased region" description="Low complexity" evidence="2">
    <location>
        <begin position="205"/>
        <end position="219"/>
    </location>
</feature>
<feature type="region of interest" description="Disordered" evidence="2">
    <location>
        <begin position="772"/>
        <end position="865"/>
    </location>
</feature>
<feature type="region of interest" description="Disordered" evidence="2">
    <location>
        <begin position="179"/>
        <end position="220"/>
    </location>
</feature>
<feature type="region of interest" description="Disordered" evidence="2">
    <location>
        <begin position="679"/>
        <end position="698"/>
    </location>
</feature>
<sequence length="924" mass="98513">MTNDKLQQGLPVVEVDQAFPLMTTDGVARPSTSTGITGDQGPAVSAAIRDVLGWRPRVQDPKAFSAALAASFELSVVEDHVVAKYVPRGVAVQADLGGVTGGQASLYLRAKAAHEQITRMLDSLQPLRTDADPQDCEAYRGLVRDSVRRIVLELGREGGPRVPLVDSAFSVLTGFQPTTATAPIPAATPRTPSMSPSATPRRRAAGGSTPTPATAGPPTLSAIFWPTSSVSTSGTAVGSVPTAFAEIDPDSVPGQLGALRDRFGLDDDHVNTVDEEKQRTSFWTLVELITDLQRSWDTRRQDFTLGAGSGFLGTDLVQISRLLAAASEQVDEFEAVLDSVLVSSAERQTVVLDRGTGLTLDDLVQWLRVFFTEDGPNIIRDTGRDGLVSSFTPTAAALLINLRDKLVRRLVPCGSASCASGCHCGSRGQVTCIPLGCCTPLPPGMYAGRVKIAVSTLCGLVERLTAKAIRIGRFAGVVLLDLSVVPFDDDTDSDDRFVRAEVRGLHLRPTYIPAFVADDGNPANLASLVLPLQGSASADDDHLSGVFQRKALPSALQTLLDGAGGRGVLMAASDVPLAIIDGELGRLIQGPTVTTWPKLQPAGVVAGDNGPDDWDDIPPNQRFLPQSPADPVDPEVVDRCLADCGDDCEDCDCGCHLLKVAKSGLSRLRGIVKDRDVQARASDVGKDLSSSRSSTPQTLRSVLEGDKLTNLIDAVLAADRHYAETEAAETRAARAEAEANEAAEVAEARADAAADAAERARKVQAEAVARREELRSGQLAAGAETSAGEPEQTWPEQTWQKPTETPPTQAEQTQAEQAEAEQAEAEQTEAEQTEAEQTEAEQTEMEPIEGEGPGDEEPVYARSERELSALDRLRALIDQLPGTKEMRVKQIQTSQEVRRFVVAALRADEEAQADGSDRSDEKEQ</sequence>
<feature type="compositionally biased region" description="Low complexity" evidence="2">
    <location>
        <begin position="179"/>
        <end position="192"/>
    </location>
</feature>
<feature type="compositionally biased region" description="Polar residues" evidence="2">
    <location>
        <begin position="688"/>
        <end position="698"/>
    </location>
</feature>
<evidence type="ECO:0000256" key="2">
    <source>
        <dbReference type="SAM" id="MobiDB-lite"/>
    </source>
</evidence>
<reference evidence="3 4" key="1">
    <citation type="journal article" date="2019" name="Int. J. Syst. Evol. Microbiol.">
        <title>The Global Catalogue of Microorganisms (GCM) 10K type strain sequencing project: providing services to taxonomists for standard genome sequencing and annotation.</title>
        <authorList>
            <consortium name="The Broad Institute Genomics Platform"/>
            <consortium name="The Broad Institute Genome Sequencing Center for Infectious Disease"/>
            <person name="Wu L."/>
            <person name="Ma J."/>
        </authorList>
    </citation>
    <scope>NUCLEOTIDE SEQUENCE [LARGE SCALE GENOMIC DNA]</scope>
    <source>
        <strain evidence="3 4">JCM 14306</strain>
    </source>
</reference>
<evidence type="ECO:0000256" key="1">
    <source>
        <dbReference type="SAM" id="Coils"/>
    </source>
</evidence>
<protein>
    <submittedName>
        <fullName evidence="3">Uncharacterized protein</fullName>
    </submittedName>
</protein>
<feature type="compositionally biased region" description="Low complexity" evidence="2">
    <location>
        <begin position="802"/>
        <end position="817"/>
    </location>
</feature>
<gene>
    <name evidence="3" type="ORF">GCM10009744_53220</name>
</gene>
<evidence type="ECO:0000313" key="3">
    <source>
        <dbReference type="EMBL" id="GAA1654336.1"/>
    </source>
</evidence>
<accession>A0ABN2FMX4</accession>
<evidence type="ECO:0000313" key="4">
    <source>
        <dbReference type="Proteomes" id="UP001501319"/>
    </source>
</evidence>
<comment type="caution">
    <text evidence="3">The sequence shown here is derived from an EMBL/GenBank/DDBJ whole genome shotgun (WGS) entry which is preliminary data.</text>
</comment>
<feature type="coiled-coil region" evidence="1">
    <location>
        <begin position="718"/>
        <end position="763"/>
    </location>
</feature>
<dbReference type="Proteomes" id="UP001501319">
    <property type="component" value="Unassembled WGS sequence"/>
</dbReference>
<keyword evidence="1" id="KW-0175">Coiled coil</keyword>
<dbReference type="RefSeq" id="WP_344114836.1">
    <property type="nucleotide sequence ID" value="NZ_BAAANE010000009.1"/>
</dbReference>
<keyword evidence="4" id="KW-1185">Reference proteome</keyword>
<organism evidence="3 4">
    <name type="scientific">Kribbella alba</name>
    <dbReference type="NCBI Taxonomy" id="190197"/>
    <lineage>
        <taxon>Bacteria</taxon>
        <taxon>Bacillati</taxon>
        <taxon>Actinomycetota</taxon>
        <taxon>Actinomycetes</taxon>
        <taxon>Propionibacteriales</taxon>
        <taxon>Kribbellaceae</taxon>
        <taxon>Kribbella</taxon>
    </lineage>
</organism>
<feature type="compositionally biased region" description="Acidic residues" evidence="2">
    <location>
        <begin position="818"/>
        <end position="858"/>
    </location>
</feature>
<dbReference type="EMBL" id="BAAANE010000009">
    <property type="protein sequence ID" value="GAA1654336.1"/>
    <property type="molecule type" value="Genomic_DNA"/>
</dbReference>